<dbReference type="Pfam" id="PF05309">
    <property type="entry name" value="TraE"/>
    <property type="match status" value="1"/>
</dbReference>
<protein>
    <submittedName>
        <fullName evidence="2">Conjugative transfer protein</fullName>
    </submittedName>
</protein>
<keyword evidence="1" id="KW-0472">Membrane</keyword>
<dbReference type="InterPro" id="IPR007973">
    <property type="entry name" value="Pilus_assembly_TraE"/>
</dbReference>
<keyword evidence="1" id="KW-0812">Transmembrane</keyword>
<feature type="transmembrane region" description="Helical" evidence="1">
    <location>
        <begin position="5"/>
        <end position="23"/>
    </location>
</feature>
<evidence type="ECO:0000313" key="2">
    <source>
        <dbReference type="EMBL" id="SPR14555.1"/>
    </source>
</evidence>
<dbReference type="EMBL" id="LS398548">
    <property type="protein sequence ID" value="SPR14555.1"/>
    <property type="molecule type" value="Genomic_DNA"/>
</dbReference>
<proteinExistence type="predicted"/>
<feature type="transmembrane region" description="Helical" evidence="1">
    <location>
        <begin position="29"/>
        <end position="56"/>
    </location>
</feature>
<feature type="transmembrane region" description="Helical" evidence="1">
    <location>
        <begin position="68"/>
        <end position="90"/>
    </location>
</feature>
<sequence length="196" mass="22313">MNIKTLYTSLLFYSAFLPTFLMLNTTYSLIYFSCSCLNVSSFCNSSFFSLLSLLFFKQNAIQELVKYNKCLLSVTTLLAAANIIAIMATITKEEKWLLIPAIEPDRKMTVSSKNYHEPYLKEWAIFVMKGLFTTSPNDVEIQIADMKVVSSDTESLNKFFHDHLQFVKGSNVSSVFFPKKVEVIKDGILISGTLRY</sequence>
<dbReference type="AlphaFoldDB" id="A0A2U3RMT9"/>
<evidence type="ECO:0000313" key="3">
    <source>
        <dbReference type="Proteomes" id="UP000245243"/>
    </source>
</evidence>
<gene>
    <name evidence="2" type="ORF">KARP_00420</name>
</gene>
<organism evidence="2 3">
    <name type="scientific">Orientia tsutsugamushi</name>
    <name type="common">Rickettsia tsutsugamushi</name>
    <dbReference type="NCBI Taxonomy" id="784"/>
    <lineage>
        <taxon>Bacteria</taxon>
        <taxon>Pseudomonadati</taxon>
        <taxon>Pseudomonadota</taxon>
        <taxon>Alphaproteobacteria</taxon>
        <taxon>Rickettsiales</taxon>
        <taxon>Rickettsiaceae</taxon>
        <taxon>Rickettsieae</taxon>
        <taxon>Orientia</taxon>
    </lineage>
</organism>
<name>A0A2U3RMT9_ORITS</name>
<accession>A0A2U3RMT9</accession>
<keyword evidence="1" id="KW-1133">Transmembrane helix</keyword>
<reference evidence="3" key="1">
    <citation type="submission" date="2018-03" db="EMBL/GenBank/DDBJ databases">
        <authorList>
            <person name="Batty M. E."/>
            <person name="Batty M E."/>
        </authorList>
    </citation>
    <scope>NUCLEOTIDE SEQUENCE [LARGE SCALE GENOMIC DNA]</scope>
</reference>
<evidence type="ECO:0000256" key="1">
    <source>
        <dbReference type="SAM" id="Phobius"/>
    </source>
</evidence>
<dbReference type="Proteomes" id="UP000245243">
    <property type="component" value="Chromosome I"/>
</dbReference>